<dbReference type="OrthoDB" id="5946976at2759"/>
<evidence type="ECO:0000256" key="1">
    <source>
        <dbReference type="ARBA" id="ARBA00038215"/>
    </source>
</evidence>
<organism evidence="3 4">
    <name type="scientific">Paraphoma chrysanthemicola</name>
    <dbReference type="NCBI Taxonomy" id="798071"/>
    <lineage>
        <taxon>Eukaryota</taxon>
        <taxon>Fungi</taxon>
        <taxon>Dikarya</taxon>
        <taxon>Ascomycota</taxon>
        <taxon>Pezizomycotina</taxon>
        <taxon>Dothideomycetes</taxon>
        <taxon>Pleosporomycetidae</taxon>
        <taxon>Pleosporales</taxon>
        <taxon>Pleosporineae</taxon>
        <taxon>Phaeosphaeriaceae</taxon>
        <taxon>Paraphoma</taxon>
    </lineage>
</organism>
<dbReference type="AlphaFoldDB" id="A0A8K0VX27"/>
<dbReference type="EMBL" id="JAGMVJ010000012">
    <property type="protein sequence ID" value="KAH7084170.1"/>
    <property type="molecule type" value="Genomic_DNA"/>
</dbReference>
<comment type="caution">
    <text evidence="3">The sequence shown here is derived from an EMBL/GenBank/DDBJ whole genome shotgun (WGS) entry which is preliminary data.</text>
</comment>
<protein>
    <submittedName>
        <fullName evidence="3">Beta-lactamase/transpeptidase-like protein</fullName>
    </submittedName>
</protein>
<dbReference type="SUPFAM" id="SSF56601">
    <property type="entry name" value="beta-lactamase/transpeptidase-like"/>
    <property type="match status" value="1"/>
</dbReference>
<evidence type="ECO:0000313" key="4">
    <source>
        <dbReference type="Proteomes" id="UP000813461"/>
    </source>
</evidence>
<feature type="domain" description="Beta-lactamase-related" evidence="2">
    <location>
        <begin position="218"/>
        <end position="411"/>
    </location>
</feature>
<dbReference type="InterPro" id="IPR001466">
    <property type="entry name" value="Beta-lactam-related"/>
</dbReference>
<dbReference type="Proteomes" id="UP000813461">
    <property type="component" value="Unassembled WGS sequence"/>
</dbReference>
<proteinExistence type="inferred from homology"/>
<gene>
    <name evidence="3" type="ORF">FB567DRAFT_603921</name>
</gene>
<accession>A0A8K0VX27</accession>
<dbReference type="InterPro" id="IPR050491">
    <property type="entry name" value="AmpC-like"/>
</dbReference>
<evidence type="ECO:0000313" key="3">
    <source>
        <dbReference type="EMBL" id="KAH7084170.1"/>
    </source>
</evidence>
<keyword evidence="4" id="KW-1185">Reference proteome</keyword>
<dbReference type="Gene3D" id="3.40.710.10">
    <property type="entry name" value="DD-peptidase/beta-lactamase superfamily"/>
    <property type="match status" value="1"/>
</dbReference>
<sequence>MRALAIMDTLRGITHNLRSQSTARPSGSEETPILDDEFLRTIQRLLDAGETHMVSLSVSVGRGEIWTQHQLKTMLRAGESAHADQLAVAEGEEILPIASITKILVAVAVILAIKGQPSKSAGPDLWANFRGMGHEPLSKLYNLPRKDRMDKTDSMGALADDPTFFDFLVHRESLPSMNHRLLSPTGQPMLLLSQLLDEILGPISLSQNTTDSTGNTSKPTYSNINYSAIALIVEALWDGTFENFMHTTLFGPLEMNSTSIGFPANSTRESHGWVVNSDSKQQRILRPRYRPDGAEAAALGAYSTVKDLDIFFKFISDSLYGKSSIDRAGAEFVRTVLELENEETKYRPLGLYTALHSPEIGSLSINSRNYPKAQFSTYPVLPSQPEEELWTYYMGGTALGCSCATAFNPLEFLHSIVVLTDTSGPVDTADHIMRLILRRLCYLRGVEGMPQNFPDPESVVREVQMAMTQTTKDWHGREADDSKLIETALVVDKDLVGVYKGVGFSQWLVIDREDDGNTSIVVRGPSNNSSFDKLKLVWIDDTRVKICVRPHLAVDTLTSCDWSNLVLKVRSQNRFVSELIRRTSTGEDRYLRQV</sequence>
<dbReference type="PANTHER" id="PTHR46825:SF9">
    <property type="entry name" value="BETA-LACTAMASE-RELATED DOMAIN-CONTAINING PROTEIN"/>
    <property type="match status" value="1"/>
</dbReference>
<dbReference type="PANTHER" id="PTHR46825">
    <property type="entry name" value="D-ALANYL-D-ALANINE-CARBOXYPEPTIDASE/ENDOPEPTIDASE AMPH"/>
    <property type="match status" value="1"/>
</dbReference>
<evidence type="ECO:0000259" key="2">
    <source>
        <dbReference type="Pfam" id="PF00144"/>
    </source>
</evidence>
<dbReference type="InterPro" id="IPR012338">
    <property type="entry name" value="Beta-lactam/transpept-like"/>
</dbReference>
<dbReference type="Pfam" id="PF00144">
    <property type="entry name" value="Beta-lactamase"/>
    <property type="match status" value="1"/>
</dbReference>
<comment type="similarity">
    <text evidence="1">Belongs to the peptidase S12 family.</text>
</comment>
<reference evidence="3" key="1">
    <citation type="journal article" date="2021" name="Nat. Commun.">
        <title>Genetic determinants of endophytism in the Arabidopsis root mycobiome.</title>
        <authorList>
            <person name="Mesny F."/>
            <person name="Miyauchi S."/>
            <person name="Thiergart T."/>
            <person name="Pickel B."/>
            <person name="Atanasova L."/>
            <person name="Karlsson M."/>
            <person name="Huettel B."/>
            <person name="Barry K.W."/>
            <person name="Haridas S."/>
            <person name="Chen C."/>
            <person name="Bauer D."/>
            <person name="Andreopoulos W."/>
            <person name="Pangilinan J."/>
            <person name="LaButti K."/>
            <person name="Riley R."/>
            <person name="Lipzen A."/>
            <person name="Clum A."/>
            <person name="Drula E."/>
            <person name="Henrissat B."/>
            <person name="Kohler A."/>
            <person name="Grigoriev I.V."/>
            <person name="Martin F.M."/>
            <person name="Hacquard S."/>
        </authorList>
    </citation>
    <scope>NUCLEOTIDE SEQUENCE</scope>
    <source>
        <strain evidence="3">MPI-SDFR-AT-0120</strain>
    </source>
</reference>
<name>A0A8K0VX27_9PLEO</name>